<dbReference type="PANTHER" id="PTHR13947">
    <property type="entry name" value="GNAT FAMILY N-ACETYLTRANSFERASE"/>
    <property type="match status" value="1"/>
</dbReference>
<dbReference type="PANTHER" id="PTHR13947:SF37">
    <property type="entry name" value="LD18367P"/>
    <property type="match status" value="1"/>
</dbReference>
<dbReference type="PROSITE" id="PS51186">
    <property type="entry name" value="GNAT"/>
    <property type="match status" value="1"/>
</dbReference>
<sequence>MIRQATLSDLDCLIFLEHSCFNSDRLSHRQLRYMLTQANGQILVAEQSGAILGYGLLLFKKNSSISRLYSIAVASTARRKRIGEALVRESEIFAQTRGSTALRLEIRVDNHASLRLFHQLGYKKIKELRGYYEDGTDGVRLEKQFK</sequence>
<evidence type="ECO:0000256" key="1">
    <source>
        <dbReference type="ARBA" id="ARBA00022679"/>
    </source>
</evidence>
<dbReference type="Gene3D" id="3.40.630.30">
    <property type="match status" value="1"/>
</dbReference>
<dbReference type="InterPro" id="IPR016181">
    <property type="entry name" value="Acyl_CoA_acyltransferase"/>
</dbReference>
<protein>
    <submittedName>
        <fullName evidence="3">GCN5-related N-acetyltransferase</fullName>
    </submittedName>
</protein>
<dbReference type="KEGG" id="ntg:NSCAC_1359"/>
<accession>A0A7G1QBM1</accession>
<dbReference type="CDD" id="cd04301">
    <property type="entry name" value="NAT_SF"/>
    <property type="match status" value="1"/>
</dbReference>
<dbReference type="Proteomes" id="UP000516072">
    <property type="component" value="Chromosome"/>
</dbReference>
<keyword evidence="1 3" id="KW-0808">Transferase</keyword>
<dbReference type="InterPro" id="IPR050769">
    <property type="entry name" value="NAT_camello-type"/>
</dbReference>
<gene>
    <name evidence="3" type="ORF">NSCAC_1359</name>
</gene>
<dbReference type="GO" id="GO:0008080">
    <property type="term" value="F:N-acetyltransferase activity"/>
    <property type="evidence" value="ECO:0007669"/>
    <property type="project" value="InterPro"/>
</dbReference>
<dbReference type="SUPFAM" id="SSF55729">
    <property type="entry name" value="Acyl-CoA N-acyltransferases (Nat)"/>
    <property type="match status" value="1"/>
</dbReference>
<evidence type="ECO:0000259" key="2">
    <source>
        <dbReference type="PROSITE" id="PS51186"/>
    </source>
</evidence>
<organism evidence="3 4">
    <name type="scientific">Candidatus Nitrosacidococcus tergens</name>
    <dbReference type="NCBI Taxonomy" id="553981"/>
    <lineage>
        <taxon>Bacteria</taxon>
        <taxon>Pseudomonadati</taxon>
        <taxon>Pseudomonadota</taxon>
        <taxon>Gammaproteobacteria</taxon>
        <taxon>Chromatiales</taxon>
        <taxon>Chromatiaceae</taxon>
        <taxon>Candidatus Nitrosacidococcus</taxon>
    </lineage>
</organism>
<name>A0A7G1QBM1_9GAMM</name>
<dbReference type="Pfam" id="PF00583">
    <property type="entry name" value="Acetyltransf_1"/>
    <property type="match status" value="1"/>
</dbReference>
<dbReference type="AlphaFoldDB" id="A0A7G1QBM1"/>
<dbReference type="EMBL" id="LR778175">
    <property type="protein sequence ID" value="CAB1276813.1"/>
    <property type="molecule type" value="Genomic_DNA"/>
</dbReference>
<evidence type="ECO:0000313" key="3">
    <source>
        <dbReference type="EMBL" id="CAB1276813.1"/>
    </source>
</evidence>
<dbReference type="RefSeq" id="WP_197744047.1">
    <property type="nucleotide sequence ID" value="NZ_LR778175.1"/>
</dbReference>
<feature type="domain" description="N-acetyltransferase" evidence="2">
    <location>
        <begin position="1"/>
        <end position="146"/>
    </location>
</feature>
<evidence type="ECO:0000313" key="4">
    <source>
        <dbReference type="Proteomes" id="UP000516072"/>
    </source>
</evidence>
<keyword evidence="4" id="KW-1185">Reference proteome</keyword>
<reference evidence="3 4" key="1">
    <citation type="submission" date="2020-03" db="EMBL/GenBank/DDBJ databases">
        <authorList>
            <person name="Picone N."/>
        </authorList>
    </citation>
    <scope>NUCLEOTIDE SEQUENCE [LARGE SCALE GENOMIC DNA]</scope>
    <source>
        <strain evidence="3">NSCAC1</strain>
    </source>
</reference>
<proteinExistence type="predicted"/>
<dbReference type="InterPro" id="IPR000182">
    <property type="entry name" value="GNAT_dom"/>
</dbReference>